<dbReference type="EMBL" id="SNYN01000033">
    <property type="protein sequence ID" value="TDQ45022.1"/>
    <property type="molecule type" value="Genomic_DNA"/>
</dbReference>
<proteinExistence type="inferred from homology"/>
<evidence type="ECO:0000256" key="1">
    <source>
        <dbReference type="ARBA" id="ARBA00006068"/>
    </source>
</evidence>
<evidence type="ECO:0000313" key="5">
    <source>
        <dbReference type="EMBL" id="TDQ45022.1"/>
    </source>
</evidence>
<keyword evidence="3" id="KW-1133">Transmembrane helix</keyword>
<evidence type="ECO:0000256" key="3">
    <source>
        <dbReference type="SAM" id="Phobius"/>
    </source>
</evidence>
<feature type="region of interest" description="Disordered" evidence="2">
    <location>
        <begin position="1"/>
        <end position="106"/>
    </location>
</feature>
<name>A0A4R6UFK0_9ACTN</name>
<dbReference type="PANTHER" id="PTHR33392:SF6">
    <property type="entry name" value="POLYISOPRENYL-TEICHOIC ACID--PEPTIDOGLYCAN TEICHOIC ACID TRANSFERASE TAGU"/>
    <property type="match status" value="1"/>
</dbReference>
<feature type="domain" description="Cell envelope-related transcriptional attenuator" evidence="4">
    <location>
        <begin position="186"/>
        <end position="330"/>
    </location>
</feature>
<dbReference type="AlphaFoldDB" id="A0A4R6UFK0"/>
<organism evidence="5 6">
    <name type="scientific">Actinorugispora endophytica</name>
    <dbReference type="NCBI Taxonomy" id="1605990"/>
    <lineage>
        <taxon>Bacteria</taxon>
        <taxon>Bacillati</taxon>
        <taxon>Actinomycetota</taxon>
        <taxon>Actinomycetes</taxon>
        <taxon>Streptosporangiales</taxon>
        <taxon>Nocardiopsidaceae</taxon>
        <taxon>Actinorugispora</taxon>
    </lineage>
</organism>
<dbReference type="Gene3D" id="3.40.630.190">
    <property type="entry name" value="LCP protein"/>
    <property type="match status" value="1"/>
</dbReference>
<dbReference type="PANTHER" id="PTHR33392">
    <property type="entry name" value="POLYISOPRENYL-TEICHOIC ACID--PEPTIDOGLYCAN TEICHOIC ACID TRANSFERASE TAGU"/>
    <property type="match status" value="1"/>
</dbReference>
<keyword evidence="6" id="KW-1185">Reference proteome</keyword>
<feature type="compositionally biased region" description="Basic and acidic residues" evidence="2">
    <location>
        <begin position="26"/>
        <end position="49"/>
    </location>
</feature>
<evidence type="ECO:0000313" key="6">
    <source>
        <dbReference type="Proteomes" id="UP000295281"/>
    </source>
</evidence>
<protein>
    <submittedName>
        <fullName evidence="5">LytR family transcriptional attenuator</fullName>
    </submittedName>
</protein>
<accession>A0A4R6UFK0</accession>
<dbReference type="InterPro" id="IPR004474">
    <property type="entry name" value="LytR_CpsA_psr"/>
</dbReference>
<comment type="similarity">
    <text evidence="1">Belongs to the LytR/CpsA/Psr (LCP) family.</text>
</comment>
<dbReference type="NCBIfam" id="TIGR00350">
    <property type="entry name" value="lytR_cpsA_psr"/>
    <property type="match status" value="1"/>
</dbReference>
<dbReference type="Pfam" id="PF03816">
    <property type="entry name" value="LytR_cpsA_psr"/>
    <property type="match status" value="1"/>
</dbReference>
<dbReference type="InterPro" id="IPR050922">
    <property type="entry name" value="LytR/CpsA/Psr_CW_biosynth"/>
</dbReference>
<dbReference type="Proteomes" id="UP000295281">
    <property type="component" value="Unassembled WGS sequence"/>
</dbReference>
<gene>
    <name evidence="5" type="ORF">EV190_13314</name>
</gene>
<evidence type="ECO:0000259" key="4">
    <source>
        <dbReference type="Pfam" id="PF03816"/>
    </source>
</evidence>
<reference evidence="5 6" key="1">
    <citation type="submission" date="2019-03" db="EMBL/GenBank/DDBJ databases">
        <title>Genomic Encyclopedia of Type Strains, Phase IV (KMG-IV): sequencing the most valuable type-strain genomes for metagenomic binning, comparative biology and taxonomic classification.</title>
        <authorList>
            <person name="Goeker M."/>
        </authorList>
    </citation>
    <scope>NUCLEOTIDE SEQUENCE [LARGE SCALE GENOMIC DNA]</scope>
    <source>
        <strain evidence="5 6">DSM 46770</strain>
    </source>
</reference>
<keyword evidence="3" id="KW-0472">Membrane</keyword>
<sequence length="421" mass="45369">MSGWAIKAMADTPNGHNRGSGGSSSGRDRTGVFRRNPDGGIPDKVERLYRPAPPEDGPAEAGSAEAAEPTRRASPVDGESAPRRPASRSGGRVYDGSGRARRERQRRARRFRNVSVVVLVLLVVAPMVFYFWSDSRLQRVDALPDYEGRPEDQPGTTYMIVGSDSREGLTEDDMDTLRTGSAEGKRTDTIMVLYVPDDGKPSIISVPRDSYVEIPGIGANKINAAFAEALGGGPSVLVQSFEQASGVRIDHYVEIGFAGFVDIVDAVGGVEMCPEEPLEDPKAGLDIEAGCQTMDGPTALGYVRTRATIRADLDRIQRQREFFSALVSEATSPATLLNPFQSVPLVVNGTETFSVDEDDHLMDLARMALAMGDSPTTTAVPIGSTPTLDVGSVVLWDETRSEEMFSAMRNGEEIPESALQD</sequence>
<evidence type="ECO:0000256" key="2">
    <source>
        <dbReference type="SAM" id="MobiDB-lite"/>
    </source>
</evidence>
<keyword evidence="3" id="KW-0812">Transmembrane</keyword>
<comment type="caution">
    <text evidence="5">The sequence shown here is derived from an EMBL/GenBank/DDBJ whole genome shotgun (WGS) entry which is preliminary data.</text>
</comment>
<feature type="transmembrane region" description="Helical" evidence="3">
    <location>
        <begin position="111"/>
        <end position="132"/>
    </location>
</feature>